<proteinExistence type="predicted"/>
<accession>E1ICR1</accession>
<name>E1ICR1_9CHLR</name>
<dbReference type="Pfam" id="PF13424">
    <property type="entry name" value="TPR_12"/>
    <property type="match status" value="2"/>
</dbReference>
<dbReference type="Gene3D" id="3.40.50.300">
    <property type="entry name" value="P-loop containing nucleotide triphosphate hydrolases"/>
    <property type="match status" value="1"/>
</dbReference>
<dbReference type="InterPro" id="IPR011990">
    <property type="entry name" value="TPR-like_helical_dom_sf"/>
</dbReference>
<evidence type="ECO:0000313" key="6">
    <source>
        <dbReference type="Proteomes" id="UP000054010"/>
    </source>
</evidence>
<dbReference type="HOGENOM" id="CLU_004435_4_0_0"/>
<dbReference type="PANTHER" id="PTHR16305">
    <property type="entry name" value="TESTICULAR SOLUBLE ADENYLYL CYCLASE"/>
    <property type="match status" value="1"/>
</dbReference>
<dbReference type="SUPFAM" id="SSF55073">
    <property type="entry name" value="Nucleotide cyclase"/>
    <property type="match status" value="2"/>
</dbReference>
<dbReference type="GO" id="GO:0005737">
    <property type="term" value="C:cytoplasm"/>
    <property type="evidence" value="ECO:0007669"/>
    <property type="project" value="TreeGrafter"/>
</dbReference>
<reference evidence="5 6" key="1">
    <citation type="journal article" date="2011" name="J. Bacteriol.">
        <title>Draft genome sequence of the anoxygenic filamentous phototrophic bacterium Oscillochloris trichoides subsp. DG-6.</title>
        <authorList>
            <person name="Kuznetsov B.B."/>
            <person name="Ivanovsky R.N."/>
            <person name="Keppen O.I."/>
            <person name="Sukhacheva M.V."/>
            <person name="Bumazhkin B.K."/>
            <person name="Patutina E.O."/>
            <person name="Beletsky A.V."/>
            <person name="Mardanov A.V."/>
            <person name="Baslerov R.V."/>
            <person name="Panteleeva A.N."/>
            <person name="Kolganova T.V."/>
            <person name="Ravin N.V."/>
            <person name="Skryabin K.G."/>
        </authorList>
    </citation>
    <scope>NUCLEOTIDE SEQUENCE [LARGE SCALE GENOMIC DNA]</scope>
    <source>
        <strain evidence="5 6">DG-6</strain>
    </source>
</reference>
<evidence type="ECO:0000256" key="2">
    <source>
        <dbReference type="ARBA" id="ARBA00022840"/>
    </source>
</evidence>
<keyword evidence="2" id="KW-0067">ATP-binding</keyword>
<gene>
    <name evidence="5" type="ORF">OSCT_1112</name>
</gene>
<feature type="domain" description="Guanylate cyclase" evidence="4">
    <location>
        <begin position="313"/>
        <end position="450"/>
    </location>
</feature>
<dbReference type="eggNOG" id="COG2114">
    <property type="taxonomic scope" value="Bacteria"/>
</dbReference>
<dbReference type="InterPro" id="IPR019734">
    <property type="entry name" value="TPR_rpt"/>
</dbReference>
<dbReference type="SMART" id="SM00028">
    <property type="entry name" value="TPR"/>
    <property type="match status" value="7"/>
</dbReference>
<dbReference type="InterPro" id="IPR001054">
    <property type="entry name" value="A/G_cyclase"/>
</dbReference>
<dbReference type="eggNOG" id="COG0457">
    <property type="taxonomic scope" value="Bacteria"/>
</dbReference>
<keyword evidence="6" id="KW-1185">Reference proteome</keyword>
<dbReference type="OrthoDB" id="134626at2"/>
<dbReference type="Pfam" id="PF13191">
    <property type="entry name" value="AAA_16"/>
    <property type="match status" value="1"/>
</dbReference>
<comment type="caution">
    <text evidence="5">The sequence shown here is derived from an EMBL/GenBank/DDBJ whole genome shotgun (WGS) entry which is preliminary data.</text>
</comment>
<dbReference type="InterPro" id="IPR027417">
    <property type="entry name" value="P-loop_NTPase"/>
</dbReference>
<dbReference type="CDD" id="cd07302">
    <property type="entry name" value="CHD"/>
    <property type="match status" value="2"/>
</dbReference>
<dbReference type="Gene3D" id="1.25.40.10">
    <property type="entry name" value="Tetratricopeptide repeat domain"/>
    <property type="match status" value="3"/>
</dbReference>
<dbReference type="PROSITE" id="PS50005">
    <property type="entry name" value="TPR"/>
    <property type="match status" value="2"/>
</dbReference>
<dbReference type="STRING" id="765420.OSCT_1112"/>
<evidence type="ECO:0000256" key="1">
    <source>
        <dbReference type="ARBA" id="ARBA00022741"/>
    </source>
</evidence>
<keyword evidence="1" id="KW-0547">Nucleotide-binding</keyword>
<evidence type="ECO:0000256" key="3">
    <source>
        <dbReference type="PROSITE-ProRule" id="PRU00339"/>
    </source>
</evidence>
<dbReference type="eggNOG" id="COG3899">
    <property type="taxonomic scope" value="Bacteria"/>
</dbReference>
<feature type="repeat" description="TPR" evidence="3">
    <location>
        <begin position="1109"/>
        <end position="1142"/>
    </location>
</feature>
<organism evidence="5 6">
    <name type="scientific">Oscillochloris trichoides DG-6</name>
    <dbReference type="NCBI Taxonomy" id="765420"/>
    <lineage>
        <taxon>Bacteria</taxon>
        <taxon>Bacillati</taxon>
        <taxon>Chloroflexota</taxon>
        <taxon>Chloroflexia</taxon>
        <taxon>Chloroflexales</taxon>
        <taxon>Chloroflexineae</taxon>
        <taxon>Oscillochloridaceae</taxon>
        <taxon>Oscillochloris</taxon>
    </lineage>
</organism>
<dbReference type="EMBL" id="ADVR01000030">
    <property type="protein sequence ID" value="EFO81009.1"/>
    <property type="molecule type" value="Genomic_DNA"/>
</dbReference>
<dbReference type="PANTHER" id="PTHR16305:SF28">
    <property type="entry name" value="GUANYLATE CYCLASE DOMAIN-CONTAINING PROTEIN"/>
    <property type="match status" value="1"/>
</dbReference>
<evidence type="ECO:0000259" key="4">
    <source>
        <dbReference type="PROSITE" id="PS50125"/>
    </source>
</evidence>
<keyword evidence="3" id="KW-0802">TPR repeat</keyword>
<dbReference type="GO" id="GO:0004016">
    <property type="term" value="F:adenylate cyclase activity"/>
    <property type="evidence" value="ECO:0007669"/>
    <property type="project" value="TreeGrafter"/>
</dbReference>
<dbReference type="GO" id="GO:0009190">
    <property type="term" value="P:cyclic nucleotide biosynthetic process"/>
    <property type="evidence" value="ECO:0007669"/>
    <property type="project" value="InterPro"/>
</dbReference>
<dbReference type="GO" id="GO:0005524">
    <property type="term" value="F:ATP binding"/>
    <property type="evidence" value="ECO:0007669"/>
    <property type="project" value="UniProtKB-KW"/>
</dbReference>
<dbReference type="Pfam" id="PF00211">
    <property type="entry name" value="Guanylate_cyc"/>
    <property type="match status" value="2"/>
</dbReference>
<dbReference type="Proteomes" id="UP000054010">
    <property type="component" value="Unassembled WGS sequence"/>
</dbReference>
<dbReference type="SUPFAM" id="SSF48452">
    <property type="entry name" value="TPR-like"/>
    <property type="match status" value="3"/>
</dbReference>
<feature type="repeat" description="TPR" evidence="3">
    <location>
        <begin position="1229"/>
        <end position="1262"/>
    </location>
</feature>
<sequence length="1440" mass="158760">MSERSHIPTASTPDALRRYLGADLADRLLSGSAREQDYFAAVAHLASVRYALTTYLPRRLLQHQLQDQCPQPWLEWVEGTLLFADVSGSTALAERLSTLGREGTEIVTDTLNCYFGTMIRSIQRAGGDLITFGGDALLVLFEGANHTHVATATALNLLRELSDFQRHVPGIGTFPLSMHIGVERGRVALVSAGQPQALRYSAMGHTVNCVALAEGYGGRGELVLGPLAWPIVAAEAQGEEVTSGYVRVQDLQSAATITPAPLDEPISSFDLNAITRLITQIDQLSPYLPPSLMLRILADPQRPVVEADLRPVTVLFAQVIGLSTLVEQLPAHHAAAAVDAFLQPIQAAVQQYGGFVNKLDLAEEGDKLLAIFGAPIAYEDHAERAARAAMAMQAILQGEQLSKTILGQFPPLQLRIGLNTGNVFAGNVGTPERKEYTVMGDAVNVAARVMVKTAWGEIRCSAATATLISHSLQCEDPQHVAVKGKAEPLELLRLVGERQVNQQELAQRTPLVGRERELTWLHAHVAAMLNGSGRVVRVSGEAGIGKTRLVGELLDAYPHLHTIHVRCLSFNTNTPYSPWAELLSTICGVEPTDDHTTRVSRLSTALDASNIPSDDWLPLLAELLRIEISDSAIIRALDPQQRQVRRFEIITSLVHTVARTERGLLILFDNLHWADQVSLDLWQYLAANLADMPIILLGLHRGELNWGGGPQGDGAEELDLGRLADGDCSILLTSLASDQRLSDELRYQIIARAGGNPLFLEELLHALRSSNTALDALPDSLSGLLLARIDRLNERARALLRVAAVIGQRFPLGVLRAIYLEEQSALLHQLADLDAQELTRLEREIPDRIHLFRHGLMQEVIYQSLLYARRRELHRRIGEHLEQQYKHELAQVNAEYGDASREYLVQIGRNGSLLSRTARANGNTIFLLAHHYRNSDRPDRAVPYLLLSGHIARDDYANEQALQFYQWALEALGDAAFGPQVWEAREAMGDVLCTLGHYDQAQQEYAALLVATDTPLPSAVAAEVLRSWGDALEKQGSYAEALEKLRQAEAICQQALNSVPPLLLSAIYADMGMVLFRLGEYEQALSICQTGLAKIRNDRRSAEDERIEADLQRQIGTIHAMRGQYDQARFHFENALAAQEEIDDLFGCSRSHNNLGYLAQLESDYERAVGHYEQAQELARKVQSKYVLSSVLLNLADSYCRLDRYAEAEYTCKEALALFQEMGDRDGIAKVYDTLGLIDDSRGEYSQALAHYQTALGLHRELDSSYQEGNTLAMIAAMHNALSNPVQARELAQQAYVIGERIQAPQLLVEALIALAEADLRSAALTEAAAQATQAATLAEQIGSRANYGTARRLLGQISAAQGDAAADEHFLAAEATFQQIQSRLELARTWATYGEYLYTRNATGATAYLIQAEETFRRIEANAELRHLINYHNSQQRQE</sequence>
<dbReference type="GO" id="GO:0035556">
    <property type="term" value="P:intracellular signal transduction"/>
    <property type="evidence" value="ECO:0007669"/>
    <property type="project" value="InterPro"/>
</dbReference>
<feature type="domain" description="Guanylate cyclase" evidence="4">
    <location>
        <begin position="80"/>
        <end position="214"/>
    </location>
</feature>
<protein>
    <submittedName>
        <fullName evidence="5">Adenylyl cyclase class-3/4/guanylyl cyclase</fullName>
    </submittedName>
</protein>
<dbReference type="SMART" id="SM00044">
    <property type="entry name" value="CYCc"/>
    <property type="match status" value="1"/>
</dbReference>
<dbReference type="InterPro" id="IPR041664">
    <property type="entry name" value="AAA_16"/>
</dbReference>
<dbReference type="SUPFAM" id="SSF52540">
    <property type="entry name" value="P-loop containing nucleoside triphosphate hydrolases"/>
    <property type="match status" value="1"/>
</dbReference>
<evidence type="ECO:0000313" key="5">
    <source>
        <dbReference type="EMBL" id="EFO81009.1"/>
    </source>
</evidence>
<dbReference type="PROSITE" id="PS50125">
    <property type="entry name" value="GUANYLATE_CYCLASE_2"/>
    <property type="match status" value="2"/>
</dbReference>
<dbReference type="Gene3D" id="3.30.70.1230">
    <property type="entry name" value="Nucleotide cyclase"/>
    <property type="match status" value="2"/>
</dbReference>
<dbReference type="InterPro" id="IPR029787">
    <property type="entry name" value="Nucleotide_cyclase"/>
</dbReference>